<dbReference type="InterPro" id="IPR050923">
    <property type="entry name" value="Cell_Proc_Reg/RNA_Proc"/>
</dbReference>
<feature type="region of interest" description="Disordered" evidence="1">
    <location>
        <begin position="1"/>
        <end position="42"/>
    </location>
</feature>
<keyword evidence="4" id="KW-1185">Reference proteome</keyword>
<dbReference type="InterPro" id="IPR000253">
    <property type="entry name" value="FHA_dom"/>
</dbReference>
<reference evidence="5" key="1">
    <citation type="submission" date="2016-06" db="UniProtKB">
        <authorList>
            <consortium name="WormBaseParasite"/>
        </authorList>
    </citation>
    <scope>IDENTIFICATION</scope>
</reference>
<gene>
    <name evidence="3" type="ORF">SSLN_LOCUS12865</name>
</gene>
<accession>A0A183T8R7</accession>
<evidence type="ECO:0000259" key="2">
    <source>
        <dbReference type="PROSITE" id="PS50006"/>
    </source>
</evidence>
<protein>
    <submittedName>
        <fullName evidence="5">FHA domain-containing protein</fullName>
    </submittedName>
</protein>
<dbReference type="STRING" id="70667.A0A183T8R7"/>
<sequence length="329" mass="36844">MVTEDVKEPAAPHTEFLLPRPLDSGVASAKPSKHKTEEHEVDNDIIETETPLRCPRLHPTTASVPAIPNPAAYYKQPDWASTCPADTEEVKDTDVAGDGCVTMLHPSISRVHAILQYGSGPPLPPTKGWHLIDMNSTHGTFVNKRRAPPNRYIRLHVGYVVRLGNSTRLLILQGPETDVEQQTKESWSELVSVHQKRKAEQLLRESKLAHLDQEDSRSSDQLDDPSSNCPPLRIFLNSEPRKRGQGRLLRMRECCSFPCCLNTNNSSHGMQGEAGGMPPKARETDMTVSLLLAIFGQAYLKPMYYYTLRETFCISDIIIFAVTFPSYLR</sequence>
<dbReference type="PANTHER" id="PTHR23308">
    <property type="entry name" value="NUCLEAR INHIBITOR OF PROTEIN PHOSPHATASE-1"/>
    <property type="match status" value="1"/>
</dbReference>
<evidence type="ECO:0000256" key="1">
    <source>
        <dbReference type="SAM" id="MobiDB-lite"/>
    </source>
</evidence>
<evidence type="ECO:0000313" key="4">
    <source>
        <dbReference type="Proteomes" id="UP000275846"/>
    </source>
</evidence>
<feature type="compositionally biased region" description="Basic and acidic residues" evidence="1">
    <location>
        <begin position="206"/>
        <end position="220"/>
    </location>
</feature>
<feature type="compositionally biased region" description="Basic and acidic residues" evidence="1">
    <location>
        <begin position="1"/>
        <end position="10"/>
    </location>
</feature>
<organism evidence="5">
    <name type="scientific">Schistocephalus solidus</name>
    <name type="common">Tapeworm</name>
    <dbReference type="NCBI Taxonomy" id="70667"/>
    <lineage>
        <taxon>Eukaryota</taxon>
        <taxon>Metazoa</taxon>
        <taxon>Spiralia</taxon>
        <taxon>Lophotrochozoa</taxon>
        <taxon>Platyhelminthes</taxon>
        <taxon>Cestoda</taxon>
        <taxon>Eucestoda</taxon>
        <taxon>Diphyllobothriidea</taxon>
        <taxon>Diphyllobothriidae</taxon>
        <taxon>Schistocephalus</taxon>
    </lineage>
</organism>
<dbReference type="AlphaFoldDB" id="A0A183T8R7"/>
<feature type="region of interest" description="Disordered" evidence="1">
    <location>
        <begin position="206"/>
        <end position="235"/>
    </location>
</feature>
<evidence type="ECO:0000313" key="3">
    <source>
        <dbReference type="EMBL" id="VDL99250.1"/>
    </source>
</evidence>
<feature type="domain" description="FHA" evidence="2">
    <location>
        <begin position="94"/>
        <end position="147"/>
    </location>
</feature>
<dbReference type="Proteomes" id="UP000275846">
    <property type="component" value="Unassembled WGS sequence"/>
</dbReference>
<dbReference type="OrthoDB" id="433755at2759"/>
<evidence type="ECO:0000313" key="5">
    <source>
        <dbReference type="WBParaSite" id="SSLN_0001336301-mRNA-1"/>
    </source>
</evidence>
<dbReference type="PROSITE" id="PS50006">
    <property type="entry name" value="FHA_DOMAIN"/>
    <property type="match status" value="1"/>
</dbReference>
<proteinExistence type="predicted"/>
<dbReference type="WBParaSite" id="SSLN_0001336301-mRNA-1">
    <property type="protein sequence ID" value="SSLN_0001336301-mRNA-1"/>
    <property type="gene ID" value="SSLN_0001336301"/>
</dbReference>
<reference evidence="3 4" key="2">
    <citation type="submission" date="2018-11" db="EMBL/GenBank/DDBJ databases">
        <authorList>
            <consortium name="Pathogen Informatics"/>
        </authorList>
    </citation>
    <scope>NUCLEOTIDE SEQUENCE [LARGE SCALE GENOMIC DNA]</scope>
    <source>
        <strain evidence="3 4">NST_G2</strain>
    </source>
</reference>
<dbReference type="Pfam" id="PF00498">
    <property type="entry name" value="FHA"/>
    <property type="match status" value="1"/>
</dbReference>
<dbReference type="SUPFAM" id="SSF49879">
    <property type="entry name" value="SMAD/FHA domain"/>
    <property type="match status" value="1"/>
</dbReference>
<dbReference type="InterPro" id="IPR008984">
    <property type="entry name" value="SMAD_FHA_dom_sf"/>
</dbReference>
<dbReference type="Gene3D" id="2.60.200.20">
    <property type="match status" value="1"/>
</dbReference>
<dbReference type="SMART" id="SM00240">
    <property type="entry name" value="FHA"/>
    <property type="match status" value="1"/>
</dbReference>
<name>A0A183T8R7_SCHSO</name>
<dbReference type="EMBL" id="UYSU01037603">
    <property type="protein sequence ID" value="VDL99250.1"/>
    <property type="molecule type" value="Genomic_DNA"/>
</dbReference>